<evidence type="ECO:0000256" key="2">
    <source>
        <dbReference type="ARBA" id="ARBA00023043"/>
    </source>
</evidence>
<reference evidence="4" key="1">
    <citation type="submission" date="2023-08" db="EMBL/GenBank/DDBJ databases">
        <authorList>
            <person name="Audoor S."/>
            <person name="Bilcke G."/>
        </authorList>
    </citation>
    <scope>NUCLEOTIDE SEQUENCE</scope>
</reference>
<protein>
    <submittedName>
        <fullName evidence="4">Uncharacterized protein</fullName>
    </submittedName>
</protein>
<dbReference type="Pfam" id="PF12796">
    <property type="entry name" value="Ank_2"/>
    <property type="match status" value="1"/>
</dbReference>
<dbReference type="InterPro" id="IPR036770">
    <property type="entry name" value="Ankyrin_rpt-contain_sf"/>
</dbReference>
<dbReference type="InterPro" id="IPR050776">
    <property type="entry name" value="Ank_Repeat/CDKN_Inhibitor"/>
</dbReference>
<dbReference type="PANTHER" id="PTHR24201">
    <property type="entry name" value="ANK_REP_REGION DOMAIN-CONTAINING PROTEIN"/>
    <property type="match status" value="1"/>
</dbReference>
<dbReference type="Proteomes" id="UP001295423">
    <property type="component" value="Unassembled WGS sequence"/>
</dbReference>
<feature type="compositionally biased region" description="Acidic residues" evidence="3">
    <location>
        <begin position="395"/>
        <end position="427"/>
    </location>
</feature>
<evidence type="ECO:0000256" key="3">
    <source>
        <dbReference type="SAM" id="MobiDB-lite"/>
    </source>
</evidence>
<keyword evidence="2" id="KW-0040">ANK repeat</keyword>
<evidence type="ECO:0000313" key="4">
    <source>
        <dbReference type="EMBL" id="CAJ1966045.1"/>
    </source>
</evidence>
<sequence length="443" mass="49647">MRIPFALQTVFLQSQAGEDVEQIVAPKDGTAHKAYPPKVPKARGSDVKKEPMKKIGYRPVTNRQTAMSLKIFNRLSKHVTTAADATKSRLWQKTSGDDDEDLWIPKTVAASSEPSSTTATAPKKKITNPQEYLDQELAARGYSVKRYPSLPTGYHCPPNPLQLASFGNHLNQAVRQKDPQLLRDLMKLGVSPNACNKFGESIVHSVCRRGEAEKLQILLDHNCSIQVSDDYGRTPLHDACWQTDDPDFDTVRILLAIDRDLMFLTDIRGSTALTYVKKENHPAWISFLQKEMDHYWPKGGMDNKQRVPPLTKEKPGSRQLPSQITNLGLDIISLLATGQLSATEPRLLLAVRPAGVMPTTVVEPQQQQQQPQQQPSIEKPSVEKPTDESEHTMAMDDDSYDSYDSDSDSDYDSDYDSDEDYDFDDGDLNEIIMIGNMRGQEVM</sequence>
<dbReference type="Gene3D" id="1.25.40.20">
    <property type="entry name" value="Ankyrin repeat-containing domain"/>
    <property type="match status" value="1"/>
</dbReference>
<dbReference type="InterPro" id="IPR002110">
    <property type="entry name" value="Ankyrin_rpt"/>
</dbReference>
<evidence type="ECO:0000313" key="5">
    <source>
        <dbReference type="Proteomes" id="UP001295423"/>
    </source>
</evidence>
<feature type="compositionally biased region" description="Basic and acidic residues" evidence="3">
    <location>
        <begin position="298"/>
        <end position="316"/>
    </location>
</feature>
<feature type="region of interest" description="Disordered" evidence="3">
    <location>
        <begin position="360"/>
        <end position="427"/>
    </location>
</feature>
<dbReference type="SUPFAM" id="SSF48403">
    <property type="entry name" value="Ankyrin repeat"/>
    <property type="match status" value="1"/>
</dbReference>
<evidence type="ECO:0000256" key="1">
    <source>
        <dbReference type="ARBA" id="ARBA00022737"/>
    </source>
</evidence>
<organism evidence="4 5">
    <name type="scientific">Cylindrotheca closterium</name>
    <dbReference type="NCBI Taxonomy" id="2856"/>
    <lineage>
        <taxon>Eukaryota</taxon>
        <taxon>Sar</taxon>
        <taxon>Stramenopiles</taxon>
        <taxon>Ochrophyta</taxon>
        <taxon>Bacillariophyta</taxon>
        <taxon>Bacillariophyceae</taxon>
        <taxon>Bacillariophycidae</taxon>
        <taxon>Bacillariales</taxon>
        <taxon>Bacillariaceae</taxon>
        <taxon>Cylindrotheca</taxon>
    </lineage>
</organism>
<dbReference type="AlphaFoldDB" id="A0AAD2G821"/>
<feature type="compositionally biased region" description="Basic and acidic residues" evidence="3">
    <location>
        <begin position="380"/>
        <end position="394"/>
    </location>
</feature>
<name>A0AAD2G821_9STRA</name>
<feature type="region of interest" description="Disordered" evidence="3">
    <location>
        <begin position="298"/>
        <end position="321"/>
    </location>
</feature>
<proteinExistence type="predicted"/>
<keyword evidence="1" id="KW-0677">Repeat</keyword>
<accession>A0AAD2G821</accession>
<dbReference type="EMBL" id="CAKOGP040002247">
    <property type="protein sequence ID" value="CAJ1966045.1"/>
    <property type="molecule type" value="Genomic_DNA"/>
</dbReference>
<dbReference type="SMART" id="SM00248">
    <property type="entry name" value="ANK"/>
    <property type="match status" value="3"/>
</dbReference>
<keyword evidence="5" id="KW-1185">Reference proteome</keyword>
<gene>
    <name evidence="4" type="ORF">CYCCA115_LOCUS21629</name>
</gene>
<comment type="caution">
    <text evidence="4">The sequence shown here is derived from an EMBL/GenBank/DDBJ whole genome shotgun (WGS) entry which is preliminary data.</text>
</comment>
<feature type="compositionally biased region" description="Low complexity" evidence="3">
    <location>
        <begin position="364"/>
        <end position="375"/>
    </location>
</feature>